<keyword evidence="3 5" id="KW-1133">Transmembrane helix</keyword>
<dbReference type="InterPro" id="IPR003339">
    <property type="entry name" value="ABC/ECF_trnsptr_transmembrane"/>
</dbReference>
<dbReference type="CDD" id="cd16914">
    <property type="entry name" value="EcfT"/>
    <property type="match status" value="1"/>
</dbReference>
<keyword evidence="4 5" id="KW-0472">Membrane</keyword>
<accession>A0A7C3EA94</accession>
<evidence type="ECO:0000313" key="6">
    <source>
        <dbReference type="EMBL" id="HFH30053.1"/>
    </source>
</evidence>
<feature type="transmembrane region" description="Helical" evidence="5">
    <location>
        <begin position="23"/>
        <end position="40"/>
    </location>
</feature>
<feature type="transmembrane region" description="Helical" evidence="5">
    <location>
        <begin position="103"/>
        <end position="124"/>
    </location>
</feature>
<evidence type="ECO:0000256" key="4">
    <source>
        <dbReference type="ARBA" id="ARBA00023136"/>
    </source>
</evidence>
<protein>
    <submittedName>
        <fullName evidence="6">Energy-coupling factor transporter transmembrane protein EcfT</fullName>
    </submittedName>
</protein>
<evidence type="ECO:0000256" key="3">
    <source>
        <dbReference type="ARBA" id="ARBA00022989"/>
    </source>
</evidence>
<feature type="transmembrane region" description="Helical" evidence="5">
    <location>
        <begin position="227"/>
        <end position="251"/>
    </location>
</feature>
<keyword evidence="2 5" id="KW-0812">Transmembrane</keyword>
<dbReference type="AlphaFoldDB" id="A0A7C3EA94"/>
<comment type="caution">
    <text evidence="6">The sequence shown here is derived from an EMBL/GenBank/DDBJ whole genome shotgun (WGS) entry which is preliminary data.</text>
</comment>
<evidence type="ECO:0000256" key="5">
    <source>
        <dbReference type="SAM" id="Phobius"/>
    </source>
</evidence>
<proteinExistence type="predicted"/>
<comment type="subcellular location">
    <subcellularLocation>
        <location evidence="1">Membrane</location>
        <topology evidence="1">Multi-pass membrane protein</topology>
    </subcellularLocation>
</comment>
<dbReference type="Pfam" id="PF02361">
    <property type="entry name" value="CbiQ"/>
    <property type="match status" value="1"/>
</dbReference>
<reference evidence="6" key="1">
    <citation type="journal article" date="2020" name="mSystems">
        <title>Genome- and Community-Level Interaction Insights into Carbon Utilization and Element Cycling Functions of Hydrothermarchaeota in Hydrothermal Sediment.</title>
        <authorList>
            <person name="Zhou Z."/>
            <person name="Liu Y."/>
            <person name="Xu W."/>
            <person name="Pan J."/>
            <person name="Luo Z.H."/>
            <person name="Li M."/>
        </authorList>
    </citation>
    <scope>NUCLEOTIDE SEQUENCE [LARGE SCALE GENOMIC DNA]</scope>
    <source>
        <strain evidence="6">SpSt-503</strain>
    </source>
</reference>
<evidence type="ECO:0000256" key="2">
    <source>
        <dbReference type="ARBA" id="ARBA00022692"/>
    </source>
</evidence>
<evidence type="ECO:0000256" key="1">
    <source>
        <dbReference type="ARBA" id="ARBA00004141"/>
    </source>
</evidence>
<sequence>MSRKLSRNLSQNRTVSPNWKPNPLALFLAQLFLMVPVLFAMDKITPLCYLTLGFINLFFVAGLELVRFIRLVLPLSTLSLGLFFMNLFFPAQGVNGLDRAISVFLRSFTLISLSSGYILSVSPYDIIRALMQNWHLNYRLGFSLFAGWNTIPLLKRDIEIAQKAQEIRLAGRKQKPRASLTRLPITILSGAILHGERLSLSMAGRGLEDARERTFIHRILWTRKDTLYCLGSGLTALLFWVVLIGGGLFVFELG</sequence>
<name>A0A7C3EA94_9SPIR</name>
<feature type="transmembrane region" description="Helical" evidence="5">
    <location>
        <begin position="47"/>
        <end position="66"/>
    </location>
</feature>
<gene>
    <name evidence="6" type="ORF">ENS59_11195</name>
</gene>
<feature type="transmembrane region" description="Helical" evidence="5">
    <location>
        <begin position="72"/>
        <end position="91"/>
    </location>
</feature>
<dbReference type="EMBL" id="DSVL01000344">
    <property type="protein sequence ID" value="HFH30053.1"/>
    <property type="molecule type" value="Genomic_DNA"/>
</dbReference>
<dbReference type="GO" id="GO:0005886">
    <property type="term" value="C:plasma membrane"/>
    <property type="evidence" value="ECO:0007669"/>
    <property type="project" value="UniProtKB-ARBA"/>
</dbReference>
<organism evidence="6">
    <name type="scientific">Gracilinema caldarium</name>
    <dbReference type="NCBI Taxonomy" id="215591"/>
    <lineage>
        <taxon>Bacteria</taxon>
        <taxon>Pseudomonadati</taxon>
        <taxon>Spirochaetota</taxon>
        <taxon>Spirochaetia</taxon>
        <taxon>Spirochaetales</taxon>
        <taxon>Breznakiellaceae</taxon>
        <taxon>Gracilinema</taxon>
    </lineage>
</organism>